<proteinExistence type="predicted"/>
<name>W7XFL3_TETTS</name>
<sequence>MSKISKVKRFTKTTKILAKSIQILETTKIYELDKKRDIPHQINQSNIYQKSKKFI</sequence>
<accession>W7XFL3</accession>
<dbReference type="AlphaFoldDB" id="W7XFL3"/>
<gene>
    <name evidence="1" type="ORF">TTHERM_000787227</name>
</gene>
<evidence type="ECO:0000313" key="2">
    <source>
        <dbReference type="Proteomes" id="UP000009168"/>
    </source>
</evidence>
<dbReference type="KEGG" id="tet:TTHERM_000787227"/>
<dbReference type="InParanoid" id="W7XFL3"/>
<dbReference type="GeneID" id="24440676"/>
<organism evidence="1 2">
    <name type="scientific">Tetrahymena thermophila (strain SB210)</name>
    <dbReference type="NCBI Taxonomy" id="312017"/>
    <lineage>
        <taxon>Eukaryota</taxon>
        <taxon>Sar</taxon>
        <taxon>Alveolata</taxon>
        <taxon>Ciliophora</taxon>
        <taxon>Intramacronucleata</taxon>
        <taxon>Oligohymenophorea</taxon>
        <taxon>Hymenostomatida</taxon>
        <taxon>Tetrahymenina</taxon>
        <taxon>Tetrahymenidae</taxon>
        <taxon>Tetrahymena</taxon>
    </lineage>
</organism>
<protein>
    <submittedName>
        <fullName evidence="1">Uncharacterized protein</fullName>
    </submittedName>
</protein>
<dbReference type="EMBL" id="GG662552">
    <property type="protein sequence ID" value="EWS72791.1"/>
    <property type="molecule type" value="Genomic_DNA"/>
</dbReference>
<reference evidence="2" key="1">
    <citation type="journal article" date="2006" name="PLoS Biol.">
        <title>Macronuclear genome sequence of the ciliate Tetrahymena thermophila, a model eukaryote.</title>
        <authorList>
            <person name="Eisen J.A."/>
            <person name="Coyne R.S."/>
            <person name="Wu M."/>
            <person name="Wu D."/>
            <person name="Thiagarajan M."/>
            <person name="Wortman J.R."/>
            <person name="Badger J.H."/>
            <person name="Ren Q."/>
            <person name="Amedeo P."/>
            <person name="Jones K.M."/>
            <person name="Tallon L.J."/>
            <person name="Delcher A.L."/>
            <person name="Salzberg S.L."/>
            <person name="Silva J.C."/>
            <person name="Haas B.J."/>
            <person name="Majoros W.H."/>
            <person name="Farzad M."/>
            <person name="Carlton J.M."/>
            <person name="Smith R.K. Jr."/>
            <person name="Garg J."/>
            <person name="Pearlman R.E."/>
            <person name="Karrer K.M."/>
            <person name="Sun L."/>
            <person name="Manning G."/>
            <person name="Elde N.C."/>
            <person name="Turkewitz A.P."/>
            <person name="Asai D.J."/>
            <person name="Wilkes D.E."/>
            <person name="Wang Y."/>
            <person name="Cai H."/>
            <person name="Collins K."/>
            <person name="Stewart B.A."/>
            <person name="Lee S.R."/>
            <person name="Wilamowska K."/>
            <person name="Weinberg Z."/>
            <person name="Ruzzo W.L."/>
            <person name="Wloga D."/>
            <person name="Gaertig J."/>
            <person name="Frankel J."/>
            <person name="Tsao C.-C."/>
            <person name="Gorovsky M.A."/>
            <person name="Keeling P.J."/>
            <person name="Waller R.F."/>
            <person name="Patron N.J."/>
            <person name="Cherry J.M."/>
            <person name="Stover N.A."/>
            <person name="Krieger C.J."/>
            <person name="del Toro C."/>
            <person name="Ryder H.F."/>
            <person name="Williamson S.C."/>
            <person name="Barbeau R.A."/>
            <person name="Hamilton E.P."/>
            <person name="Orias E."/>
        </authorList>
    </citation>
    <scope>NUCLEOTIDE SEQUENCE [LARGE SCALE GENOMIC DNA]</scope>
    <source>
        <strain evidence="2">SB210</strain>
    </source>
</reference>
<dbReference type="RefSeq" id="XP_012654678.1">
    <property type="nucleotide sequence ID" value="XM_012799224.1"/>
</dbReference>
<dbReference type="Proteomes" id="UP000009168">
    <property type="component" value="Unassembled WGS sequence"/>
</dbReference>
<keyword evidence="2" id="KW-1185">Reference proteome</keyword>
<evidence type="ECO:0000313" key="1">
    <source>
        <dbReference type="EMBL" id="EWS72791.1"/>
    </source>
</evidence>